<dbReference type="Proteomes" id="UP000014680">
    <property type="component" value="Unassembled WGS sequence"/>
</dbReference>
<feature type="coiled-coil region" evidence="1">
    <location>
        <begin position="452"/>
        <end position="548"/>
    </location>
</feature>
<gene>
    <name evidence="2" type="ORF">EIN_132160</name>
</gene>
<dbReference type="OMA" id="THRDTMY"/>
<organism evidence="2 3">
    <name type="scientific">Entamoeba invadens IP1</name>
    <dbReference type="NCBI Taxonomy" id="370355"/>
    <lineage>
        <taxon>Eukaryota</taxon>
        <taxon>Amoebozoa</taxon>
        <taxon>Evosea</taxon>
        <taxon>Archamoebae</taxon>
        <taxon>Mastigamoebida</taxon>
        <taxon>Entamoebidae</taxon>
        <taxon>Entamoeba</taxon>
    </lineage>
</organism>
<evidence type="ECO:0000313" key="3">
    <source>
        <dbReference type="Proteomes" id="UP000014680"/>
    </source>
</evidence>
<evidence type="ECO:0000313" key="2">
    <source>
        <dbReference type="EMBL" id="ELP94347.1"/>
    </source>
</evidence>
<dbReference type="OrthoDB" id="27759at2759"/>
<sequence>MATEISAQDLIIENLNKTIQNEKNKNSTGIHVETRNDNVTLLQMELANAQEIRDLFKTSKKELKNARKEDLAGTTNMTVQEFVRQGTRDLKNVQQIGDFSGRFAQQKRMKKIKEVLFEEIGFMKAAFSQGKKDEKVNKKYFERENDVKRIFKKYVKKSIDMRNELIEKIEDMREEYIMKDVNDTERAVVDQFVKDLEAKSKQVKIEIDKINEIQREEMEAMEREDEIEKRKVLVNFLDFREQDEKLAKKIEEKQEELEKTEKLLGQRDVYVEKRYKVVRTKRDLRRKLKKLRMRKAQIEKFRNEAERVYVTEKEENLKKIEEKIRKSYLKIEKLTKKEDLRKSRIEILKKDIEYDTTLRSQKLLEELKQEKKKLTAERFKTVEFIKQKEEEKRVALLEIGVKSRKELEKISIRDLTVVTVEIEKAAERAVYARNRIEALKYSNPTPCVVKEMTNYMEMLKRAQKMSERLTARRNELTVKHRKFAEEETSYLIELRKTLTDQLRKAEAERDRIMKETLKGENEKDGNRLDGIEKSIEVLDSALEKVKRRFVKIQKLFGLLKETRGSVYCKKTWKCQVCSHVGQLAQMGLVKRRGDNWAMKKANGFCKTFKGEKREMCYKIAFEVFAAVAHKNDPMKFDVEGVCKALQNC</sequence>
<dbReference type="VEuPathDB" id="AmoebaDB:EIN_132160"/>
<dbReference type="AlphaFoldDB" id="A0A0A1UD36"/>
<dbReference type="GeneID" id="14893334"/>
<keyword evidence="1" id="KW-0175">Coiled coil</keyword>
<name>A0A0A1UD36_ENTIV</name>
<reference evidence="2 3" key="1">
    <citation type="submission" date="2012-10" db="EMBL/GenBank/DDBJ databases">
        <authorList>
            <person name="Zafar N."/>
            <person name="Inman J."/>
            <person name="Hall N."/>
            <person name="Lorenzi H."/>
            <person name="Caler E."/>
        </authorList>
    </citation>
    <scope>NUCLEOTIDE SEQUENCE [LARGE SCALE GENOMIC DNA]</scope>
    <source>
        <strain evidence="2 3">IP1</strain>
    </source>
</reference>
<keyword evidence="3" id="KW-1185">Reference proteome</keyword>
<proteinExistence type="predicted"/>
<dbReference type="KEGG" id="eiv:EIN_132160"/>
<accession>A0A0A1UD36</accession>
<feature type="coiled-coil region" evidence="1">
    <location>
        <begin position="155"/>
        <end position="377"/>
    </location>
</feature>
<dbReference type="EMBL" id="KB206244">
    <property type="protein sequence ID" value="ELP94347.1"/>
    <property type="molecule type" value="Genomic_DNA"/>
</dbReference>
<protein>
    <submittedName>
        <fullName evidence="2">DNA double-strand break repair Rad50 ATPase, putative</fullName>
    </submittedName>
</protein>
<dbReference type="RefSeq" id="XP_004261118.1">
    <property type="nucleotide sequence ID" value="XM_004261070.1"/>
</dbReference>
<evidence type="ECO:0000256" key="1">
    <source>
        <dbReference type="SAM" id="Coils"/>
    </source>
</evidence>